<gene>
    <name evidence="1" type="ORF">DHEL01_v204456</name>
</gene>
<dbReference type="EMBL" id="MAVT02000295">
    <property type="protein sequence ID" value="POS77164.1"/>
    <property type="molecule type" value="Genomic_DNA"/>
</dbReference>
<evidence type="ECO:0000313" key="1">
    <source>
        <dbReference type="EMBL" id="POS77164.1"/>
    </source>
</evidence>
<dbReference type="InParanoid" id="A0A2P5I3V3"/>
<organism evidence="1 2">
    <name type="scientific">Diaporthe helianthi</name>
    <dbReference type="NCBI Taxonomy" id="158607"/>
    <lineage>
        <taxon>Eukaryota</taxon>
        <taxon>Fungi</taxon>
        <taxon>Dikarya</taxon>
        <taxon>Ascomycota</taxon>
        <taxon>Pezizomycotina</taxon>
        <taxon>Sordariomycetes</taxon>
        <taxon>Sordariomycetidae</taxon>
        <taxon>Diaporthales</taxon>
        <taxon>Diaporthaceae</taxon>
        <taxon>Diaporthe</taxon>
    </lineage>
</organism>
<proteinExistence type="predicted"/>
<dbReference type="AlphaFoldDB" id="A0A2P5I3V3"/>
<protein>
    <submittedName>
        <fullName evidence="1">Uncharacterized protein</fullName>
    </submittedName>
</protein>
<name>A0A2P5I3V3_DIAHE</name>
<evidence type="ECO:0000313" key="2">
    <source>
        <dbReference type="Proteomes" id="UP000094444"/>
    </source>
</evidence>
<accession>A0A2P5I3V3</accession>
<sequence length="93" mass="10268">MSYHCAVPTSGGSERHGERVKVRQSAPEEFQGLIPVRIIVAAIETAAEDVFIVNTIRLWRYPPEREADAVGGLEQSLVPLASCGLAYWQIYPV</sequence>
<reference evidence="1" key="1">
    <citation type="submission" date="2017-09" db="EMBL/GenBank/DDBJ databases">
        <title>Polyketide synthases of a Diaporthe helianthi virulent isolate.</title>
        <authorList>
            <person name="Baroncelli R."/>
        </authorList>
    </citation>
    <scope>NUCLEOTIDE SEQUENCE [LARGE SCALE GENOMIC DNA]</scope>
    <source>
        <strain evidence="1">7/96</strain>
    </source>
</reference>
<dbReference type="Proteomes" id="UP000094444">
    <property type="component" value="Unassembled WGS sequence"/>
</dbReference>
<keyword evidence="2" id="KW-1185">Reference proteome</keyword>
<comment type="caution">
    <text evidence="1">The sequence shown here is derived from an EMBL/GenBank/DDBJ whole genome shotgun (WGS) entry which is preliminary data.</text>
</comment>